<dbReference type="PANTHER" id="PTHR10003">
    <property type="entry name" value="SUPEROXIDE DISMUTASE CU-ZN -RELATED"/>
    <property type="match status" value="1"/>
</dbReference>
<dbReference type="PROSITE" id="PS00087">
    <property type="entry name" value="SOD_CU_ZN_1"/>
    <property type="match status" value="1"/>
</dbReference>
<reference evidence="14" key="3">
    <citation type="submission" date="2016-06" db="UniProtKB">
        <authorList>
            <consortium name="WormBaseParasite"/>
        </authorList>
    </citation>
    <scope>IDENTIFICATION</scope>
</reference>
<dbReference type="CDD" id="cd00305">
    <property type="entry name" value="Cu-Zn_Superoxide_Dismutase"/>
    <property type="match status" value="2"/>
</dbReference>
<dbReference type="WBParaSite" id="GPLIN_001135600">
    <property type="protein sequence ID" value="GPLIN_001135600"/>
    <property type="gene ID" value="GPLIN_001135600"/>
</dbReference>
<keyword evidence="10" id="KW-1015">Disulfide bond</keyword>
<evidence type="ECO:0000313" key="13">
    <source>
        <dbReference type="Proteomes" id="UP000050741"/>
    </source>
</evidence>
<comment type="similarity">
    <text evidence="3">Belongs to the Cu-Zn superoxide dismutase family.</text>
</comment>
<keyword evidence="9" id="KW-0186">Copper</keyword>
<proteinExistence type="inferred from homology"/>
<keyword evidence="5" id="KW-0479">Metal-binding</keyword>
<name>A0A183CEQ1_GLOPA</name>
<dbReference type="Proteomes" id="UP000050741">
    <property type="component" value="Unassembled WGS sequence"/>
</dbReference>
<evidence type="ECO:0000256" key="5">
    <source>
        <dbReference type="ARBA" id="ARBA00022723"/>
    </source>
</evidence>
<dbReference type="GO" id="GO:0005507">
    <property type="term" value="F:copper ion binding"/>
    <property type="evidence" value="ECO:0007669"/>
    <property type="project" value="InterPro"/>
</dbReference>
<dbReference type="EC" id="1.15.1.1" evidence="4"/>
<keyword evidence="7" id="KW-0049">Antioxidant</keyword>
<sequence length="514" mass="55459">MSLPSKRQRRNVPRDHIPHLFMKGSLDVSYEQDTFLLRITQKMQLVNRHQQPRSVGRYDWTWWVFLRIMPPSEIVKQTSKMLEYLQEHVKVPCRTIKLDEMDEKYIILQAMHVRVRTIDCWSSILGSASFDPDCKAFMRQLKDYLEETSILKKKAVCVLVGDTDKNVKGVVTFTQDSLSTPVKIVGQISGLSSGGHGFHVHELGDLTNGCATAGPHFNPTNKSHGGPNDSTRHVGDLGNVNAGADGVAQIEFTDNVVALNGPYSIVGRTLGVHKLEDDFGCGSGEKQQESKITGNAGPCLACGVIGIISGLNNYQILKEMHDGLRSNRTWSIVVGGAGVEPVFKAFLNQVKDYFTESSTQQKAVCVLVGDTDHNVTGRVTFTQNNPSTPVTIVGQISGLSSGGHELGDLSNGRATAGPHFNPTNKSHGGHVGDRRHIGDLGNVTPGSDGVAKIDFSGHGISLSGPNNIVGRTLAVTAEKDDLGHWLRAQDAEQSKVTGNSGPCLACGVIGIGAP</sequence>
<reference evidence="13" key="2">
    <citation type="submission" date="2014-05" db="EMBL/GenBank/DDBJ databases">
        <title>The genome and life-stage specific transcriptomes of Globodera pallida elucidate key aspects of plant parasitism by a cyst nematode.</title>
        <authorList>
            <person name="Cotton J.A."/>
            <person name="Lilley C.J."/>
            <person name="Jones L.M."/>
            <person name="Kikuchi T."/>
            <person name="Reid A.J."/>
            <person name="Thorpe P."/>
            <person name="Tsai I.J."/>
            <person name="Beasley H."/>
            <person name="Blok V."/>
            <person name="Cock P.J.A."/>
            <person name="Van den Akker S.E."/>
            <person name="Holroyd N."/>
            <person name="Hunt M."/>
            <person name="Mantelin S."/>
            <person name="Naghra H."/>
            <person name="Pain A."/>
            <person name="Palomares-Rius J.E."/>
            <person name="Zarowiecki M."/>
            <person name="Berriman M."/>
            <person name="Jones J.T."/>
            <person name="Urwin P.E."/>
        </authorList>
    </citation>
    <scope>NUCLEOTIDE SEQUENCE [LARGE SCALE GENOMIC DNA]</scope>
    <source>
        <strain evidence="13">Lindley</strain>
    </source>
</reference>
<feature type="domain" description="Superoxide dismutase copper/zinc binding" evidence="12">
    <location>
        <begin position="375"/>
        <end position="509"/>
    </location>
</feature>
<reference evidence="13" key="1">
    <citation type="submission" date="2013-12" db="EMBL/GenBank/DDBJ databases">
        <authorList>
            <person name="Aslett M."/>
        </authorList>
    </citation>
    <scope>NUCLEOTIDE SEQUENCE [LARGE SCALE GENOMIC DNA]</scope>
    <source>
        <strain evidence="13">Lindley</strain>
    </source>
</reference>
<evidence type="ECO:0000313" key="14">
    <source>
        <dbReference type="WBParaSite" id="GPLIN_001135600"/>
    </source>
</evidence>
<evidence type="ECO:0000256" key="1">
    <source>
        <dbReference type="ARBA" id="ARBA00001935"/>
    </source>
</evidence>
<comment type="catalytic activity">
    <reaction evidence="11">
        <text>2 superoxide + 2 H(+) = H2O2 + O2</text>
        <dbReference type="Rhea" id="RHEA:20696"/>
        <dbReference type="ChEBI" id="CHEBI:15378"/>
        <dbReference type="ChEBI" id="CHEBI:15379"/>
        <dbReference type="ChEBI" id="CHEBI:16240"/>
        <dbReference type="ChEBI" id="CHEBI:18421"/>
        <dbReference type="EC" id="1.15.1.1"/>
    </reaction>
</comment>
<dbReference type="InterPro" id="IPR018152">
    <property type="entry name" value="SOD_Cu/Zn_BS"/>
</dbReference>
<dbReference type="SUPFAM" id="SSF49329">
    <property type="entry name" value="Cu,Zn superoxide dismutase-like"/>
    <property type="match status" value="2"/>
</dbReference>
<evidence type="ECO:0000256" key="7">
    <source>
        <dbReference type="ARBA" id="ARBA00022862"/>
    </source>
</evidence>
<dbReference type="InterPro" id="IPR036423">
    <property type="entry name" value="SOD-like_Cu/Zn_dom_sf"/>
</dbReference>
<dbReference type="FunFam" id="2.60.40.200:FF:000003">
    <property type="entry name" value="Superoxide dismutase [Cu-Zn], chloroplastic"/>
    <property type="match status" value="1"/>
</dbReference>
<evidence type="ECO:0000256" key="10">
    <source>
        <dbReference type="ARBA" id="ARBA00023157"/>
    </source>
</evidence>
<evidence type="ECO:0000256" key="9">
    <source>
        <dbReference type="ARBA" id="ARBA00023008"/>
    </source>
</evidence>
<dbReference type="InterPro" id="IPR024134">
    <property type="entry name" value="SOD_Cu/Zn_/chaperone"/>
</dbReference>
<evidence type="ECO:0000256" key="2">
    <source>
        <dbReference type="ARBA" id="ARBA00001947"/>
    </source>
</evidence>
<dbReference type="Gene3D" id="2.60.40.200">
    <property type="entry name" value="Superoxide dismutase, copper/zinc binding domain"/>
    <property type="match status" value="2"/>
</dbReference>
<dbReference type="AlphaFoldDB" id="A0A183CEQ1"/>
<evidence type="ECO:0000256" key="6">
    <source>
        <dbReference type="ARBA" id="ARBA00022833"/>
    </source>
</evidence>
<feature type="domain" description="Superoxide dismutase copper/zinc binding" evidence="12">
    <location>
        <begin position="167"/>
        <end position="305"/>
    </location>
</feature>
<dbReference type="GO" id="GO:0004784">
    <property type="term" value="F:superoxide dismutase activity"/>
    <property type="evidence" value="ECO:0007669"/>
    <property type="project" value="UniProtKB-EC"/>
</dbReference>
<keyword evidence="8" id="KW-0560">Oxidoreductase</keyword>
<evidence type="ECO:0000256" key="8">
    <source>
        <dbReference type="ARBA" id="ARBA00023002"/>
    </source>
</evidence>
<organism evidence="13 14">
    <name type="scientific">Globodera pallida</name>
    <name type="common">Potato cyst nematode worm</name>
    <name type="synonym">Heterodera pallida</name>
    <dbReference type="NCBI Taxonomy" id="36090"/>
    <lineage>
        <taxon>Eukaryota</taxon>
        <taxon>Metazoa</taxon>
        <taxon>Ecdysozoa</taxon>
        <taxon>Nematoda</taxon>
        <taxon>Chromadorea</taxon>
        <taxon>Rhabditida</taxon>
        <taxon>Tylenchina</taxon>
        <taxon>Tylenchomorpha</taxon>
        <taxon>Tylenchoidea</taxon>
        <taxon>Heteroderidae</taxon>
        <taxon>Heteroderinae</taxon>
        <taxon>Globodera</taxon>
    </lineage>
</organism>
<protein>
    <recommendedName>
        <fullName evidence="4">superoxide dismutase</fullName>
        <ecNumber evidence="4">1.15.1.1</ecNumber>
    </recommendedName>
</protein>
<evidence type="ECO:0000256" key="4">
    <source>
        <dbReference type="ARBA" id="ARBA00012682"/>
    </source>
</evidence>
<evidence type="ECO:0000256" key="3">
    <source>
        <dbReference type="ARBA" id="ARBA00010457"/>
    </source>
</evidence>
<dbReference type="Pfam" id="PF00080">
    <property type="entry name" value="Sod_Cu"/>
    <property type="match status" value="2"/>
</dbReference>
<evidence type="ECO:0000259" key="12">
    <source>
        <dbReference type="Pfam" id="PF00080"/>
    </source>
</evidence>
<dbReference type="InterPro" id="IPR001424">
    <property type="entry name" value="SOD_Cu_Zn_dom"/>
</dbReference>
<keyword evidence="13" id="KW-1185">Reference proteome</keyword>
<keyword evidence="6" id="KW-0862">Zinc</keyword>
<comment type="cofactor">
    <cofactor evidence="2">
        <name>Zn(2+)</name>
        <dbReference type="ChEBI" id="CHEBI:29105"/>
    </cofactor>
</comment>
<accession>A0A183CEQ1</accession>
<comment type="cofactor">
    <cofactor evidence="1">
        <name>Cu cation</name>
        <dbReference type="ChEBI" id="CHEBI:23378"/>
    </cofactor>
</comment>
<evidence type="ECO:0000256" key="11">
    <source>
        <dbReference type="ARBA" id="ARBA00049204"/>
    </source>
</evidence>
<dbReference type="PRINTS" id="PR00068">
    <property type="entry name" value="CUZNDISMTASE"/>
</dbReference>